<sequence length="174" mass="18025">MNTQQVMEIAGRHGVGVEILQGRGSTTTLARIIDAAIRATAGDGSYRPRAATLSCLGDRPQDCPDPCIGMACAGQQFGIVLTTVGDGPHERVTAAEAMRKIVDAITRSGLVVSVHAQAAEISAAQEHLRLVLGVSATPQLVIMVNRVADSAAHRWSAQPATYAGTATSSPQAAL</sequence>
<evidence type="ECO:0000313" key="1">
    <source>
        <dbReference type="EMBL" id="GIF94457.1"/>
    </source>
</evidence>
<dbReference type="SUPFAM" id="SSF51556">
    <property type="entry name" value="Metallo-dependent hydrolases"/>
    <property type="match status" value="1"/>
</dbReference>
<dbReference type="Proteomes" id="UP000619293">
    <property type="component" value="Unassembled WGS sequence"/>
</dbReference>
<dbReference type="InterPro" id="IPR000415">
    <property type="entry name" value="Nitroreductase-like"/>
</dbReference>
<comment type="caution">
    <text evidence="1">The sequence shown here is derived from an EMBL/GenBank/DDBJ whole genome shotgun (WGS) entry which is preliminary data.</text>
</comment>
<reference evidence="1 2" key="1">
    <citation type="submission" date="2021-01" db="EMBL/GenBank/DDBJ databases">
        <title>Whole genome shotgun sequence of Catellatospora chokoriensis NBRC 107358.</title>
        <authorList>
            <person name="Komaki H."/>
            <person name="Tamura T."/>
        </authorList>
    </citation>
    <scope>NUCLEOTIDE SEQUENCE [LARGE SCALE GENOMIC DNA]</scope>
    <source>
        <strain evidence="1 2">NBRC 107358</strain>
    </source>
</reference>
<evidence type="ECO:0000313" key="2">
    <source>
        <dbReference type="Proteomes" id="UP000619293"/>
    </source>
</evidence>
<dbReference type="EMBL" id="BONG01000098">
    <property type="protein sequence ID" value="GIF94457.1"/>
    <property type="molecule type" value="Genomic_DNA"/>
</dbReference>
<dbReference type="Gene3D" id="3.40.109.10">
    <property type="entry name" value="NADH Oxidase"/>
    <property type="match status" value="1"/>
</dbReference>
<organism evidence="1 2">
    <name type="scientific">Catellatospora chokoriensis</name>
    <dbReference type="NCBI Taxonomy" id="310353"/>
    <lineage>
        <taxon>Bacteria</taxon>
        <taxon>Bacillati</taxon>
        <taxon>Actinomycetota</taxon>
        <taxon>Actinomycetes</taxon>
        <taxon>Micromonosporales</taxon>
        <taxon>Micromonosporaceae</taxon>
        <taxon>Catellatospora</taxon>
    </lineage>
</organism>
<proteinExistence type="predicted"/>
<protein>
    <submittedName>
        <fullName evidence="1">Uncharacterized protein</fullName>
    </submittedName>
</protein>
<dbReference type="PROSITE" id="PS50890">
    <property type="entry name" value="PUA"/>
    <property type="match status" value="1"/>
</dbReference>
<name>A0A8J3K0J6_9ACTN</name>
<keyword evidence="2" id="KW-1185">Reference proteome</keyword>
<dbReference type="RefSeq" id="WP_191843424.1">
    <property type="nucleotide sequence ID" value="NZ_BAAALB010000042.1"/>
</dbReference>
<accession>A0A8J3K0J6</accession>
<dbReference type="AlphaFoldDB" id="A0A8J3K0J6"/>
<dbReference type="GO" id="GO:0016491">
    <property type="term" value="F:oxidoreductase activity"/>
    <property type="evidence" value="ECO:0007669"/>
    <property type="project" value="InterPro"/>
</dbReference>
<dbReference type="InterPro" id="IPR032466">
    <property type="entry name" value="Metal_Hydrolase"/>
</dbReference>
<gene>
    <name evidence="1" type="ORF">Cch02nite_79010</name>
</gene>